<dbReference type="Pfam" id="PF08970">
    <property type="entry name" value="Sda"/>
    <property type="match status" value="1"/>
</dbReference>
<dbReference type="InterPro" id="IPR036916">
    <property type="entry name" value="Sda_sf"/>
</dbReference>
<gene>
    <name evidence="1" type="ORF">D5F11_018840</name>
</gene>
<protein>
    <submittedName>
        <fullName evidence="1">Sporulation histidine kinase inhibitor Sda</fullName>
    </submittedName>
</protein>
<proteinExistence type="predicted"/>
<sequence>MATEYEVAKEDQYMDKISNDTLLLSYKKARKLEQIDEKFIELLKKEIRRRNFPHEQ</sequence>
<reference evidence="1 2" key="1">
    <citation type="submission" date="2018-12" db="EMBL/GenBank/DDBJ databases">
        <authorList>
            <person name="Sun L."/>
            <person name="Chen Z."/>
        </authorList>
    </citation>
    <scope>NUCLEOTIDE SEQUENCE [LARGE SCALE GENOMIC DNA]</scope>
    <source>
        <strain evidence="1 2">LMG 29736</strain>
    </source>
</reference>
<dbReference type="Gene3D" id="1.10.287.1100">
    <property type="entry name" value="Sporulation inhibitor A"/>
    <property type="match status" value="1"/>
</dbReference>
<dbReference type="EMBL" id="QYTW02000023">
    <property type="protein sequence ID" value="RST58160.1"/>
    <property type="molecule type" value="Genomic_DNA"/>
</dbReference>
<dbReference type="AlphaFoldDB" id="A0A429X474"/>
<dbReference type="OrthoDB" id="206974at1386"/>
<dbReference type="Proteomes" id="UP000287296">
    <property type="component" value="Unassembled WGS sequence"/>
</dbReference>
<dbReference type="SUPFAM" id="SSF100985">
    <property type="entry name" value="Sporulation inhibitor Sda"/>
    <property type="match status" value="1"/>
</dbReference>
<organism evidence="1 2">
    <name type="scientific">Siminovitchia terrae</name>
    <name type="common">Bacillus terrae</name>
    <dbReference type="NCBI Taxonomy" id="1914933"/>
    <lineage>
        <taxon>Bacteria</taxon>
        <taxon>Bacillati</taxon>
        <taxon>Bacillota</taxon>
        <taxon>Bacilli</taxon>
        <taxon>Bacillales</taxon>
        <taxon>Bacillaceae</taxon>
        <taxon>Siminovitchia</taxon>
    </lineage>
</organism>
<accession>A0A429X474</accession>
<dbReference type="InterPro" id="IPR015064">
    <property type="entry name" value="Sda"/>
</dbReference>
<evidence type="ECO:0000313" key="2">
    <source>
        <dbReference type="Proteomes" id="UP000287296"/>
    </source>
</evidence>
<evidence type="ECO:0000313" key="1">
    <source>
        <dbReference type="EMBL" id="RST58160.1"/>
    </source>
</evidence>
<name>A0A429X474_SIMTE</name>
<comment type="caution">
    <text evidence="1">The sequence shown here is derived from an EMBL/GenBank/DDBJ whole genome shotgun (WGS) entry which is preliminary data.</text>
</comment>